<evidence type="ECO:0000313" key="1">
    <source>
        <dbReference type="EMBL" id="ELK33351.1"/>
    </source>
</evidence>
<dbReference type="Proteomes" id="UP000010556">
    <property type="component" value="Unassembled WGS sequence"/>
</dbReference>
<protein>
    <submittedName>
        <fullName evidence="1">Uncharacterized protein</fullName>
    </submittedName>
</protein>
<organism evidence="1 2">
    <name type="scientific">Myotis davidii</name>
    <name type="common">David's myotis</name>
    <dbReference type="NCBI Taxonomy" id="225400"/>
    <lineage>
        <taxon>Eukaryota</taxon>
        <taxon>Metazoa</taxon>
        <taxon>Chordata</taxon>
        <taxon>Craniata</taxon>
        <taxon>Vertebrata</taxon>
        <taxon>Euteleostomi</taxon>
        <taxon>Mammalia</taxon>
        <taxon>Eutheria</taxon>
        <taxon>Laurasiatheria</taxon>
        <taxon>Chiroptera</taxon>
        <taxon>Yangochiroptera</taxon>
        <taxon>Vespertilionidae</taxon>
        <taxon>Myotis</taxon>
    </lineage>
</organism>
<gene>
    <name evidence="1" type="ORF">MDA_GLEAN10018260</name>
</gene>
<dbReference type="EMBL" id="KB104455">
    <property type="protein sequence ID" value="ELK33351.1"/>
    <property type="molecule type" value="Genomic_DNA"/>
</dbReference>
<reference evidence="2" key="1">
    <citation type="journal article" date="2013" name="Science">
        <title>Comparative analysis of bat genomes provides insight into the evolution of flight and immunity.</title>
        <authorList>
            <person name="Zhang G."/>
            <person name="Cowled C."/>
            <person name="Shi Z."/>
            <person name="Huang Z."/>
            <person name="Bishop-Lilly K.A."/>
            <person name="Fang X."/>
            <person name="Wynne J.W."/>
            <person name="Xiong Z."/>
            <person name="Baker M.L."/>
            <person name="Zhao W."/>
            <person name="Tachedjian M."/>
            <person name="Zhu Y."/>
            <person name="Zhou P."/>
            <person name="Jiang X."/>
            <person name="Ng J."/>
            <person name="Yang L."/>
            <person name="Wu L."/>
            <person name="Xiao J."/>
            <person name="Feng Y."/>
            <person name="Chen Y."/>
            <person name="Sun X."/>
            <person name="Zhang Y."/>
            <person name="Marsh G.A."/>
            <person name="Crameri G."/>
            <person name="Broder C.C."/>
            <person name="Frey K.G."/>
            <person name="Wang L.F."/>
            <person name="Wang J."/>
        </authorList>
    </citation>
    <scope>NUCLEOTIDE SEQUENCE [LARGE SCALE GENOMIC DNA]</scope>
</reference>
<sequence length="42" mass="4879">MLMPGAQPRTQEQRDLQSLWGQEDYGINHQNLGGLLLKKQER</sequence>
<keyword evidence="2" id="KW-1185">Reference proteome</keyword>
<proteinExistence type="predicted"/>
<dbReference type="AlphaFoldDB" id="L5M4P3"/>
<name>L5M4P3_MYODS</name>
<evidence type="ECO:0000313" key="2">
    <source>
        <dbReference type="Proteomes" id="UP000010556"/>
    </source>
</evidence>
<accession>L5M4P3</accession>